<dbReference type="Gene3D" id="3.90.550.10">
    <property type="entry name" value="Spore Coat Polysaccharide Biosynthesis Protein SpsA, Chain A"/>
    <property type="match status" value="1"/>
</dbReference>
<evidence type="ECO:0000313" key="2">
    <source>
        <dbReference type="EMBL" id="APZ95916.1"/>
    </source>
</evidence>
<dbReference type="OrthoDB" id="9772170at2"/>
<protein>
    <submittedName>
        <fullName evidence="2">GalNAc(5)-diNAcBac-PP-undecaprenol beta-1,3-glucosyltransferase</fullName>
        <ecNumber evidence="2">2.4.1.293</ecNumber>
    </submittedName>
</protein>
<dbReference type="EC" id="2.4.1.293" evidence="2"/>
<dbReference type="EMBL" id="CP017641">
    <property type="protein sequence ID" value="APZ95916.1"/>
    <property type="molecule type" value="Genomic_DNA"/>
</dbReference>
<reference evidence="2 3" key="1">
    <citation type="journal article" date="2016" name="Front. Microbiol.">
        <title>Fuerstia marisgermanicae gen. nov., sp. nov., an Unusual Member of the Phylum Planctomycetes from the German Wadden Sea.</title>
        <authorList>
            <person name="Kohn T."/>
            <person name="Heuer A."/>
            <person name="Jogler M."/>
            <person name="Vollmers J."/>
            <person name="Boedeker C."/>
            <person name="Bunk B."/>
            <person name="Rast P."/>
            <person name="Borchert D."/>
            <person name="Glockner I."/>
            <person name="Freese H.M."/>
            <person name="Klenk H.P."/>
            <person name="Overmann J."/>
            <person name="Kaster A.K."/>
            <person name="Rohde M."/>
            <person name="Wiegand S."/>
            <person name="Jogler C."/>
        </authorList>
    </citation>
    <scope>NUCLEOTIDE SEQUENCE [LARGE SCALE GENOMIC DNA]</scope>
    <source>
        <strain evidence="2 3">NH11</strain>
    </source>
</reference>
<dbReference type="PANTHER" id="PTHR48090:SF7">
    <property type="entry name" value="RFBJ PROTEIN"/>
    <property type="match status" value="1"/>
</dbReference>
<dbReference type="GO" id="GO:0016757">
    <property type="term" value="F:glycosyltransferase activity"/>
    <property type="evidence" value="ECO:0007669"/>
    <property type="project" value="UniProtKB-KW"/>
</dbReference>
<dbReference type="STRING" id="1891926.Fuma_05579"/>
<dbReference type="SUPFAM" id="SSF53448">
    <property type="entry name" value="Nucleotide-diphospho-sugar transferases"/>
    <property type="match status" value="1"/>
</dbReference>
<name>A0A1P8WPD1_9PLAN</name>
<gene>
    <name evidence="2" type="primary">pglI</name>
    <name evidence="2" type="ORF">Fuma_05579</name>
</gene>
<dbReference type="RefSeq" id="WP_083732650.1">
    <property type="nucleotide sequence ID" value="NZ_CP017641.1"/>
</dbReference>
<dbReference type="InterPro" id="IPR001173">
    <property type="entry name" value="Glyco_trans_2-like"/>
</dbReference>
<dbReference type="KEGG" id="fmr:Fuma_05579"/>
<dbReference type="Proteomes" id="UP000187735">
    <property type="component" value="Chromosome"/>
</dbReference>
<organism evidence="2 3">
    <name type="scientific">Fuerstiella marisgermanici</name>
    <dbReference type="NCBI Taxonomy" id="1891926"/>
    <lineage>
        <taxon>Bacteria</taxon>
        <taxon>Pseudomonadati</taxon>
        <taxon>Planctomycetota</taxon>
        <taxon>Planctomycetia</taxon>
        <taxon>Planctomycetales</taxon>
        <taxon>Planctomycetaceae</taxon>
        <taxon>Fuerstiella</taxon>
    </lineage>
</organism>
<evidence type="ECO:0000313" key="3">
    <source>
        <dbReference type="Proteomes" id="UP000187735"/>
    </source>
</evidence>
<dbReference type="Pfam" id="PF00535">
    <property type="entry name" value="Glycos_transf_2"/>
    <property type="match status" value="1"/>
</dbReference>
<sequence>MKLSIVIPAHNEQQNIVRCLDELHSVVWEQNLIPHEIIVVNDNSSDETESVVQSYMRQHDQVRLVTRPAPGGFGRAIRTGLDAVTGDVVVICMADLSDSPADVVACYRKICDGYDCVFGSRFIEGSSVENYPRVKLVVNRFVNTCIRLLFRTKFNDLTNAFKAYRTSVLQDCGPYKSSHFNITLELSLSALIRNYRIAQIPISWQGRTWGSSNLRLREMGRRYLCTVLMFFFQRILIRDDVMAEQMASQQRRRERLGTDASPLYRLDDALAAVNEELAADRTVSAAVVTAAEPAAGTI</sequence>
<proteinExistence type="predicted"/>
<keyword evidence="2" id="KW-0808">Transferase</keyword>
<dbReference type="PANTHER" id="PTHR48090">
    <property type="entry name" value="UNDECAPRENYL-PHOSPHATE 4-DEOXY-4-FORMAMIDO-L-ARABINOSE TRANSFERASE-RELATED"/>
    <property type="match status" value="1"/>
</dbReference>
<keyword evidence="2" id="KW-0328">Glycosyltransferase</keyword>
<accession>A0A1P8WPD1</accession>
<keyword evidence="3" id="KW-1185">Reference proteome</keyword>
<dbReference type="CDD" id="cd04179">
    <property type="entry name" value="DPM_DPG-synthase_like"/>
    <property type="match status" value="1"/>
</dbReference>
<dbReference type="InterPro" id="IPR050256">
    <property type="entry name" value="Glycosyltransferase_2"/>
</dbReference>
<evidence type="ECO:0000259" key="1">
    <source>
        <dbReference type="Pfam" id="PF00535"/>
    </source>
</evidence>
<feature type="domain" description="Glycosyltransferase 2-like" evidence="1">
    <location>
        <begin position="4"/>
        <end position="171"/>
    </location>
</feature>
<dbReference type="AlphaFoldDB" id="A0A1P8WPD1"/>
<dbReference type="InterPro" id="IPR029044">
    <property type="entry name" value="Nucleotide-diphossugar_trans"/>
</dbReference>